<proteinExistence type="inferred from homology"/>
<dbReference type="InterPro" id="IPR000917">
    <property type="entry name" value="Sulfatase_N"/>
</dbReference>
<evidence type="ECO:0000259" key="5">
    <source>
        <dbReference type="Pfam" id="PF00884"/>
    </source>
</evidence>
<dbReference type="PANTHER" id="PTHR42693:SF33">
    <property type="entry name" value="ARYLSULFATASE"/>
    <property type="match status" value="1"/>
</dbReference>
<evidence type="ECO:0000256" key="2">
    <source>
        <dbReference type="ARBA" id="ARBA00022723"/>
    </source>
</evidence>
<dbReference type="Gene3D" id="3.30.1120.10">
    <property type="match status" value="1"/>
</dbReference>
<accession>W3X6E2</accession>
<reference evidence="7" key="1">
    <citation type="journal article" date="2015" name="BMC Genomics">
        <title>Genomic and transcriptomic analysis of the endophytic fungus Pestalotiopsis fici reveals its lifestyle and high potential for synthesis of natural products.</title>
        <authorList>
            <person name="Wang X."/>
            <person name="Zhang X."/>
            <person name="Liu L."/>
            <person name="Xiang M."/>
            <person name="Wang W."/>
            <person name="Sun X."/>
            <person name="Che Y."/>
            <person name="Guo L."/>
            <person name="Liu G."/>
            <person name="Guo L."/>
            <person name="Wang C."/>
            <person name="Yin W.B."/>
            <person name="Stadler M."/>
            <person name="Zhang X."/>
            <person name="Liu X."/>
        </authorList>
    </citation>
    <scope>NUCLEOTIDE SEQUENCE [LARGE SCALE GENOMIC DNA]</scope>
    <source>
        <strain evidence="7">W106-1 / CGMCC3.15140</strain>
    </source>
</reference>
<dbReference type="STRING" id="1229662.W3X6E2"/>
<dbReference type="PANTHER" id="PTHR42693">
    <property type="entry name" value="ARYLSULFATASE FAMILY MEMBER"/>
    <property type="match status" value="1"/>
</dbReference>
<dbReference type="PROSITE" id="PS00149">
    <property type="entry name" value="SULFATASE_2"/>
    <property type="match status" value="1"/>
</dbReference>
<dbReference type="OrthoDB" id="103349at2759"/>
<sequence>MASQKRPNVLIILADDLGFSDIGCFGGEIQTPNLDQLAEEGLRMTSFHVASACSPTRSMLMSGTDHHVAGIGTMAERITPDMKGKPGYEGYLNDRVVCLPELMRDGGYETLMSGKWHLGLTPDTSPHARGFERSFSMLGGCHNHYGWEPDFTDRSAIPRLAALMGRMYNRDGEGFGPDKLDKGFYSTDSFTENLLDYLRDREEKKTESGTEERPFFAYLPFTAPHWPLQAPPANIDKYRGVYDEGWDVLRLKRVAKLKAMGLVPEHAVPAPVISKGEDGLDTKNWDELTLDEKREFARKMEVYAGMVDRIDENVGRVVTYLRQTGQYDDTIIMFFSDNGAEGAQYEYAPLTSGGDMGTYCQKWHNNSVENMGCYDSFVWYGARWASASTAPGLLYKMFTSEGGIRVPFLARYPPLFAPNKIDHQFATVMDVLPTLLDVCGIAHPGTTYQGGPVAPVAGASWLPYLHGDRAKIHAEDHVTGWELFGRRAVRQGPWKGLFIPKPYGPERWQLFNVLEDPGETNDLGDAMPEKLQTMIALYEDYCKVNGVINQSGASRSGWSDAVK</sequence>
<evidence type="ECO:0000313" key="6">
    <source>
        <dbReference type="EMBL" id="ETS81615.1"/>
    </source>
</evidence>
<keyword evidence="7" id="KW-1185">Reference proteome</keyword>
<dbReference type="SUPFAM" id="SSF53649">
    <property type="entry name" value="Alkaline phosphatase-like"/>
    <property type="match status" value="1"/>
</dbReference>
<dbReference type="eggNOG" id="KOG3867">
    <property type="taxonomic scope" value="Eukaryota"/>
</dbReference>
<dbReference type="EMBL" id="KI912112">
    <property type="protein sequence ID" value="ETS81615.1"/>
    <property type="molecule type" value="Genomic_DNA"/>
</dbReference>
<dbReference type="Proteomes" id="UP000030651">
    <property type="component" value="Unassembled WGS sequence"/>
</dbReference>
<dbReference type="RefSeq" id="XP_007833389.1">
    <property type="nucleotide sequence ID" value="XM_007835198.1"/>
</dbReference>
<dbReference type="Gene3D" id="3.40.720.10">
    <property type="entry name" value="Alkaline Phosphatase, subunit A"/>
    <property type="match status" value="1"/>
</dbReference>
<dbReference type="InterPro" id="IPR017850">
    <property type="entry name" value="Alkaline_phosphatase_core_sf"/>
</dbReference>
<dbReference type="AlphaFoldDB" id="W3X6E2"/>
<dbReference type="Pfam" id="PF00884">
    <property type="entry name" value="Sulfatase"/>
    <property type="match status" value="1"/>
</dbReference>
<evidence type="ECO:0000256" key="3">
    <source>
        <dbReference type="ARBA" id="ARBA00022801"/>
    </source>
</evidence>
<dbReference type="GO" id="GO:0004065">
    <property type="term" value="F:arylsulfatase activity"/>
    <property type="evidence" value="ECO:0007669"/>
    <property type="project" value="TreeGrafter"/>
</dbReference>
<keyword evidence="2" id="KW-0479">Metal-binding</keyword>
<feature type="domain" description="Sulfatase N-terminal" evidence="5">
    <location>
        <begin position="7"/>
        <end position="441"/>
    </location>
</feature>
<evidence type="ECO:0000313" key="7">
    <source>
        <dbReference type="Proteomes" id="UP000030651"/>
    </source>
</evidence>
<dbReference type="CDD" id="cd16025">
    <property type="entry name" value="PAS_like"/>
    <property type="match status" value="1"/>
</dbReference>
<gene>
    <name evidence="6" type="ORF">PFICI_06617</name>
</gene>
<dbReference type="InterPro" id="IPR050738">
    <property type="entry name" value="Sulfatase"/>
</dbReference>
<dbReference type="InParanoid" id="W3X6E2"/>
<comment type="similarity">
    <text evidence="1">Belongs to the sulfatase family.</text>
</comment>
<dbReference type="GeneID" id="19271630"/>
<keyword evidence="3" id="KW-0378">Hydrolase</keyword>
<keyword evidence="4" id="KW-0106">Calcium</keyword>
<dbReference type="OMA" id="FFEHQTS"/>
<evidence type="ECO:0000256" key="4">
    <source>
        <dbReference type="ARBA" id="ARBA00022837"/>
    </source>
</evidence>
<dbReference type="GO" id="GO:0046872">
    <property type="term" value="F:metal ion binding"/>
    <property type="evidence" value="ECO:0007669"/>
    <property type="project" value="UniProtKB-KW"/>
</dbReference>
<dbReference type="HOGENOM" id="CLU_006332_11_1_1"/>
<organism evidence="6 7">
    <name type="scientific">Pestalotiopsis fici (strain W106-1 / CGMCC3.15140)</name>
    <dbReference type="NCBI Taxonomy" id="1229662"/>
    <lineage>
        <taxon>Eukaryota</taxon>
        <taxon>Fungi</taxon>
        <taxon>Dikarya</taxon>
        <taxon>Ascomycota</taxon>
        <taxon>Pezizomycotina</taxon>
        <taxon>Sordariomycetes</taxon>
        <taxon>Xylariomycetidae</taxon>
        <taxon>Amphisphaeriales</taxon>
        <taxon>Sporocadaceae</taxon>
        <taxon>Pestalotiopsis</taxon>
    </lineage>
</organism>
<evidence type="ECO:0000256" key="1">
    <source>
        <dbReference type="ARBA" id="ARBA00008779"/>
    </source>
</evidence>
<dbReference type="InterPro" id="IPR024607">
    <property type="entry name" value="Sulfatase_CS"/>
</dbReference>
<protein>
    <submittedName>
        <fullName evidence="6">Arylsulfatase</fullName>
    </submittedName>
</protein>
<dbReference type="KEGG" id="pfy:PFICI_06617"/>
<name>W3X6E2_PESFW</name>